<keyword evidence="4" id="KW-1133">Transmembrane helix</keyword>
<evidence type="ECO:0000256" key="4">
    <source>
        <dbReference type="ARBA" id="ARBA00022989"/>
    </source>
</evidence>
<sequence>MFSSVRASSPYQIRRFQRHSSARQRFFLTSFYTKYDSTHFFVNVGMLMLALIPKLPQFHKVRIFGINKY</sequence>
<accession>A0ABY6KX46</accession>
<name>A0ABY6KX46_9ARAC</name>
<gene>
    <name evidence="6" type="ORF">LAZ67_10003252</name>
</gene>
<reference evidence="6 7" key="1">
    <citation type="submission" date="2022-01" db="EMBL/GenBank/DDBJ databases">
        <title>A chromosomal length assembly of Cordylochernes scorpioides.</title>
        <authorList>
            <person name="Zeh D."/>
            <person name="Zeh J."/>
        </authorList>
    </citation>
    <scope>NUCLEOTIDE SEQUENCE [LARGE SCALE GENOMIC DNA]</scope>
    <source>
        <strain evidence="6">IN4F17</strain>
        <tissue evidence="6">Whole Body</tissue>
    </source>
</reference>
<evidence type="ECO:0000256" key="3">
    <source>
        <dbReference type="ARBA" id="ARBA00022692"/>
    </source>
</evidence>
<keyword evidence="7" id="KW-1185">Reference proteome</keyword>
<comment type="subcellular location">
    <subcellularLocation>
        <location evidence="1">Membrane</location>
        <topology evidence="1">Multi-pass membrane protein</topology>
    </subcellularLocation>
</comment>
<evidence type="ECO:0000256" key="2">
    <source>
        <dbReference type="ARBA" id="ARBA00007649"/>
    </source>
</evidence>
<dbReference type="PANTHER" id="PTHR12665">
    <property type="entry name" value="ORMDL PROTEINS"/>
    <property type="match status" value="1"/>
</dbReference>
<dbReference type="EMBL" id="CP092872">
    <property type="protein sequence ID" value="UYV73446.1"/>
    <property type="molecule type" value="Genomic_DNA"/>
</dbReference>
<proteinExistence type="inferred from homology"/>
<dbReference type="InterPro" id="IPR007203">
    <property type="entry name" value="ORMDL"/>
</dbReference>
<evidence type="ECO:0000313" key="6">
    <source>
        <dbReference type="EMBL" id="UYV73446.1"/>
    </source>
</evidence>
<evidence type="ECO:0000256" key="1">
    <source>
        <dbReference type="ARBA" id="ARBA00004141"/>
    </source>
</evidence>
<protein>
    <submittedName>
        <fullName evidence="6">ORMDL3</fullName>
    </submittedName>
</protein>
<dbReference type="Pfam" id="PF04061">
    <property type="entry name" value="ORMDL"/>
    <property type="match status" value="1"/>
</dbReference>
<evidence type="ECO:0000313" key="7">
    <source>
        <dbReference type="Proteomes" id="UP001235939"/>
    </source>
</evidence>
<evidence type="ECO:0000256" key="5">
    <source>
        <dbReference type="ARBA" id="ARBA00023136"/>
    </source>
</evidence>
<keyword evidence="5" id="KW-0472">Membrane</keyword>
<dbReference type="Proteomes" id="UP001235939">
    <property type="component" value="Chromosome 10"/>
</dbReference>
<organism evidence="6 7">
    <name type="scientific">Cordylochernes scorpioides</name>
    <dbReference type="NCBI Taxonomy" id="51811"/>
    <lineage>
        <taxon>Eukaryota</taxon>
        <taxon>Metazoa</taxon>
        <taxon>Ecdysozoa</taxon>
        <taxon>Arthropoda</taxon>
        <taxon>Chelicerata</taxon>
        <taxon>Arachnida</taxon>
        <taxon>Pseudoscorpiones</taxon>
        <taxon>Cheliferoidea</taxon>
        <taxon>Chernetidae</taxon>
        <taxon>Cordylochernes</taxon>
    </lineage>
</organism>
<comment type="similarity">
    <text evidence="2">Belongs to the ORM family.</text>
</comment>
<keyword evidence="3" id="KW-0812">Transmembrane</keyword>